<keyword evidence="5 7" id="KW-0472">Membrane</keyword>
<feature type="transmembrane region" description="Helical" evidence="7">
    <location>
        <begin position="228"/>
        <end position="246"/>
    </location>
</feature>
<protein>
    <submittedName>
        <fullName evidence="8">Oidioi.mRNA.OKI2018_I69.XSR.g16071.t1.cds</fullName>
    </submittedName>
</protein>
<dbReference type="Proteomes" id="UP001158576">
    <property type="component" value="Chromosome XSR"/>
</dbReference>
<evidence type="ECO:0000313" key="8">
    <source>
        <dbReference type="EMBL" id="CAG5098896.1"/>
    </source>
</evidence>
<dbReference type="Pfam" id="PF05478">
    <property type="entry name" value="Prominin"/>
    <property type="match status" value="1"/>
</dbReference>
<gene>
    <name evidence="8" type="ORF">OKIOD_LOCUS7629</name>
</gene>
<keyword evidence="9" id="KW-1185">Reference proteome</keyword>
<evidence type="ECO:0000256" key="6">
    <source>
        <dbReference type="ARBA" id="ARBA00023180"/>
    </source>
</evidence>
<comment type="similarity">
    <text evidence="2">Belongs to the prominin family.</text>
</comment>
<sequence length="418" mass="48144">MQNLPSKLASNLTEYEEEMNKLKEDFDLETQSITNKTTSNLLIFKGDFSEVLVNGSAKVLVMESEIQNTVSNIFSGNDAAIKTLKDNSSGQLNLTVFNLRENNDESNEMVLNQIQALQSYSYQLTQNYLRQSFERHFNIIRSDIEDIKALISDTLANFNVTAGSLDDYDGKITTAIQQVLSNATDKSFQLSRHYASYITSLGSCSDIYGEYQESVDFLCSKVSHAVNLFWISLGWASIIIIIMIIFGHKFQKADVFCALFEEQEKRSSKDSVMKEKSKRESMRFRSKLSKAQLMEKYDILNQIEQDKKVEVVKEKEKSNIDLFIDDCQCILKSGERLQRNARKLREIDQTHLATKKWYQKQVSRRECSFIGTSMHEIPEEQQSLRTFAPAPQGVDPDQWRKFQLFNKWQGTIKKSTVF</sequence>
<evidence type="ECO:0000313" key="9">
    <source>
        <dbReference type="Proteomes" id="UP001158576"/>
    </source>
</evidence>
<evidence type="ECO:0000256" key="4">
    <source>
        <dbReference type="ARBA" id="ARBA00022989"/>
    </source>
</evidence>
<name>A0ABN7SJV1_OIKDI</name>
<comment type="subcellular location">
    <subcellularLocation>
        <location evidence="1">Cell projection</location>
        <location evidence="1">Microvillus membrane</location>
        <topology evidence="1">Multi-pass membrane protein</topology>
    </subcellularLocation>
</comment>
<reference evidence="8 9" key="1">
    <citation type="submission" date="2021-04" db="EMBL/GenBank/DDBJ databases">
        <authorList>
            <person name="Bliznina A."/>
        </authorList>
    </citation>
    <scope>NUCLEOTIDE SEQUENCE [LARGE SCALE GENOMIC DNA]</scope>
</reference>
<evidence type="ECO:0000256" key="2">
    <source>
        <dbReference type="ARBA" id="ARBA00006058"/>
    </source>
</evidence>
<keyword evidence="4 7" id="KW-1133">Transmembrane helix</keyword>
<dbReference type="InterPro" id="IPR008795">
    <property type="entry name" value="Prominin"/>
</dbReference>
<proteinExistence type="inferred from homology"/>
<evidence type="ECO:0000256" key="7">
    <source>
        <dbReference type="SAM" id="Phobius"/>
    </source>
</evidence>
<evidence type="ECO:0000256" key="5">
    <source>
        <dbReference type="ARBA" id="ARBA00023136"/>
    </source>
</evidence>
<evidence type="ECO:0000256" key="3">
    <source>
        <dbReference type="ARBA" id="ARBA00022692"/>
    </source>
</evidence>
<keyword evidence="6" id="KW-0325">Glycoprotein</keyword>
<accession>A0ABN7SJV1</accession>
<dbReference type="EMBL" id="OU015569">
    <property type="protein sequence ID" value="CAG5098896.1"/>
    <property type="molecule type" value="Genomic_DNA"/>
</dbReference>
<keyword evidence="3 7" id="KW-0812">Transmembrane</keyword>
<evidence type="ECO:0000256" key="1">
    <source>
        <dbReference type="ARBA" id="ARBA00004475"/>
    </source>
</evidence>
<organism evidence="8 9">
    <name type="scientific">Oikopleura dioica</name>
    <name type="common">Tunicate</name>
    <dbReference type="NCBI Taxonomy" id="34765"/>
    <lineage>
        <taxon>Eukaryota</taxon>
        <taxon>Metazoa</taxon>
        <taxon>Chordata</taxon>
        <taxon>Tunicata</taxon>
        <taxon>Appendicularia</taxon>
        <taxon>Copelata</taxon>
        <taxon>Oikopleuridae</taxon>
        <taxon>Oikopleura</taxon>
    </lineage>
</organism>